<dbReference type="InterPro" id="IPR050298">
    <property type="entry name" value="Gram-neg_bact_OMP"/>
</dbReference>
<evidence type="ECO:0000256" key="8">
    <source>
        <dbReference type="ARBA" id="ARBA00023114"/>
    </source>
</evidence>
<evidence type="ECO:0000256" key="2">
    <source>
        <dbReference type="ARBA" id="ARBA00011233"/>
    </source>
</evidence>
<dbReference type="AlphaFoldDB" id="A0A3M6Q348"/>
<dbReference type="PANTHER" id="PTHR34501:SF9">
    <property type="entry name" value="MAJOR OUTER MEMBRANE PROTEIN P.IA"/>
    <property type="match status" value="1"/>
</dbReference>
<name>A0A3M6Q348_9BURK</name>
<protein>
    <submittedName>
        <fullName evidence="13">Porin</fullName>
    </submittedName>
</protein>
<dbReference type="GO" id="GO:0034220">
    <property type="term" value="P:monoatomic ion transmembrane transport"/>
    <property type="evidence" value="ECO:0007669"/>
    <property type="project" value="InterPro"/>
</dbReference>
<accession>A0A3M6Q348</accession>
<dbReference type="EMBL" id="RDQM01000009">
    <property type="protein sequence ID" value="RMW97642.1"/>
    <property type="molecule type" value="Genomic_DNA"/>
</dbReference>
<dbReference type="PANTHER" id="PTHR34501">
    <property type="entry name" value="PROTEIN YDDL-RELATED"/>
    <property type="match status" value="1"/>
</dbReference>
<dbReference type="CDD" id="cd00342">
    <property type="entry name" value="gram_neg_porins"/>
    <property type="match status" value="1"/>
</dbReference>
<dbReference type="InterPro" id="IPR001702">
    <property type="entry name" value="Porin_Gram-ve"/>
</dbReference>
<dbReference type="InterPro" id="IPR002299">
    <property type="entry name" value="Porin_Neis"/>
</dbReference>
<evidence type="ECO:0000256" key="10">
    <source>
        <dbReference type="ARBA" id="ARBA00023237"/>
    </source>
</evidence>
<dbReference type="Proteomes" id="UP000267521">
    <property type="component" value="Unassembled WGS sequence"/>
</dbReference>
<dbReference type="SUPFAM" id="SSF56935">
    <property type="entry name" value="Porins"/>
    <property type="match status" value="1"/>
</dbReference>
<dbReference type="Pfam" id="PF13609">
    <property type="entry name" value="Porin_4"/>
    <property type="match status" value="1"/>
</dbReference>
<evidence type="ECO:0000313" key="13">
    <source>
        <dbReference type="EMBL" id="RMW97642.1"/>
    </source>
</evidence>
<dbReference type="PRINTS" id="PR00184">
    <property type="entry name" value="NEISSPPORIN"/>
</dbReference>
<keyword evidence="10" id="KW-0998">Cell outer membrane</keyword>
<evidence type="ECO:0000256" key="5">
    <source>
        <dbReference type="ARBA" id="ARBA00022692"/>
    </source>
</evidence>
<feature type="signal peptide" evidence="11">
    <location>
        <begin position="1"/>
        <end position="19"/>
    </location>
</feature>
<feature type="chain" id="PRO_5018048411" evidence="11">
    <location>
        <begin position="20"/>
        <end position="317"/>
    </location>
</feature>
<comment type="subunit">
    <text evidence="2">Homotrimer.</text>
</comment>
<dbReference type="InterPro" id="IPR023614">
    <property type="entry name" value="Porin_dom_sf"/>
</dbReference>
<dbReference type="RefSeq" id="WP_122238540.1">
    <property type="nucleotide sequence ID" value="NZ_RDQM01000009.1"/>
</dbReference>
<keyword evidence="8" id="KW-0626">Porin</keyword>
<keyword evidence="4" id="KW-1134">Transmembrane beta strand</keyword>
<evidence type="ECO:0000256" key="9">
    <source>
        <dbReference type="ARBA" id="ARBA00023136"/>
    </source>
</evidence>
<reference evidence="13 14" key="1">
    <citation type="submission" date="2018-10" db="EMBL/GenBank/DDBJ databases">
        <title>Comamonadaceae CDC group NO-1 genome sequencing and assembly.</title>
        <authorList>
            <person name="Bernier A.-M."/>
            <person name="Bernard K."/>
        </authorList>
    </citation>
    <scope>NUCLEOTIDE SEQUENCE [LARGE SCALE GENOMIC DNA]</scope>
    <source>
        <strain evidence="13 14">NML970147</strain>
    </source>
</reference>
<feature type="domain" description="Porin" evidence="12">
    <location>
        <begin position="7"/>
        <end position="292"/>
    </location>
</feature>
<evidence type="ECO:0000256" key="7">
    <source>
        <dbReference type="ARBA" id="ARBA00023065"/>
    </source>
</evidence>
<evidence type="ECO:0000259" key="12">
    <source>
        <dbReference type="Pfam" id="PF13609"/>
    </source>
</evidence>
<keyword evidence="9" id="KW-0472">Membrane</keyword>
<dbReference type="Gene3D" id="2.40.160.10">
    <property type="entry name" value="Porin"/>
    <property type="match status" value="1"/>
</dbReference>
<sequence length="317" mass="34072">MKKSLIALAAVAASGFAMAQSSVTLYGVADVAVGYNSDKGPNANIEKKTAARANSIFNNGTSRIGFRGVEDLGGGLKANFQFEQGVSLADGSTQAKTFARQAWVGLSGDFGTLRLGRQLTPSFNGIAAWEITGTANYSVVANQFGYAGAGSRDDAMIQYITPNFGGFKAHLAYVLEDNRGTDEKYDLALIYGNGPFKAALTYANTGEGKANASVGASYDFKFAKVAASYFDGHYNYMRNASFDGFSVGASIPFNNFSLTFDVARNSEFKDTDFVVEGKYALSKRTFVYAMYLNDGKKFTRDSNTGKNNFSVGLRHNF</sequence>
<keyword evidence="3" id="KW-0813">Transport</keyword>
<dbReference type="GO" id="GO:0015288">
    <property type="term" value="F:porin activity"/>
    <property type="evidence" value="ECO:0007669"/>
    <property type="project" value="UniProtKB-KW"/>
</dbReference>
<dbReference type="InterPro" id="IPR033900">
    <property type="entry name" value="Gram_neg_porin_domain"/>
</dbReference>
<organism evidence="13 14">
    <name type="scientific">Allofranklinella schreckenbergeri</name>
    <dbReference type="NCBI Taxonomy" id="1076744"/>
    <lineage>
        <taxon>Bacteria</taxon>
        <taxon>Pseudomonadati</taxon>
        <taxon>Pseudomonadota</taxon>
        <taxon>Betaproteobacteria</taxon>
        <taxon>Burkholderiales</taxon>
        <taxon>Comamonadaceae</taxon>
        <taxon>Allofranklinella</taxon>
    </lineage>
</organism>
<evidence type="ECO:0000256" key="11">
    <source>
        <dbReference type="SAM" id="SignalP"/>
    </source>
</evidence>
<keyword evidence="5" id="KW-0812">Transmembrane</keyword>
<comment type="caution">
    <text evidence="13">The sequence shown here is derived from an EMBL/GenBank/DDBJ whole genome shotgun (WGS) entry which is preliminary data.</text>
</comment>
<dbReference type="GO" id="GO:0046930">
    <property type="term" value="C:pore complex"/>
    <property type="evidence" value="ECO:0007669"/>
    <property type="project" value="UniProtKB-KW"/>
</dbReference>
<evidence type="ECO:0000256" key="3">
    <source>
        <dbReference type="ARBA" id="ARBA00022448"/>
    </source>
</evidence>
<dbReference type="GO" id="GO:0009279">
    <property type="term" value="C:cell outer membrane"/>
    <property type="evidence" value="ECO:0007669"/>
    <property type="project" value="UniProtKB-SubCell"/>
</dbReference>
<proteinExistence type="predicted"/>
<dbReference type="PRINTS" id="PR00182">
    <property type="entry name" value="ECOLNEIPORIN"/>
</dbReference>
<evidence type="ECO:0000256" key="1">
    <source>
        <dbReference type="ARBA" id="ARBA00004571"/>
    </source>
</evidence>
<evidence type="ECO:0000256" key="6">
    <source>
        <dbReference type="ARBA" id="ARBA00022729"/>
    </source>
</evidence>
<evidence type="ECO:0000256" key="4">
    <source>
        <dbReference type="ARBA" id="ARBA00022452"/>
    </source>
</evidence>
<gene>
    <name evidence="13" type="ORF">EBQ26_08235</name>
</gene>
<comment type="subcellular location">
    <subcellularLocation>
        <location evidence="1">Cell outer membrane</location>
        <topology evidence="1">Multi-pass membrane protein</topology>
    </subcellularLocation>
</comment>
<keyword evidence="7" id="KW-0406">Ion transport</keyword>
<keyword evidence="6 11" id="KW-0732">Signal</keyword>
<evidence type="ECO:0000313" key="14">
    <source>
        <dbReference type="Proteomes" id="UP000267521"/>
    </source>
</evidence>